<dbReference type="RefSeq" id="WP_061523701.1">
    <property type="nucleotide sequence ID" value="NZ_JRHX01000015.1"/>
</dbReference>
<dbReference type="EMBL" id="JRHX01000015">
    <property type="protein sequence ID" value="KXZ72802.1"/>
    <property type="molecule type" value="Genomic_DNA"/>
</dbReference>
<gene>
    <name evidence="1" type="ORF">AVENLUH13518_00220</name>
</gene>
<protein>
    <recommendedName>
        <fullName evidence="3">DUF2007 domain-containing protein</fullName>
    </recommendedName>
</protein>
<name>A0A150I0R7_9GAMM</name>
<proteinExistence type="predicted"/>
<evidence type="ECO:0008006" key="3">
    <source>
        <dbReference type="Google" id="ProtNLM"/>
    </source>
</evidence>
<reference evidence="1 2" key="1">
    <citation type="journal article" date="2016" name="Sci. Rep.">
        <title>Genomic and phenotypic characterization of the species Acinetobacter venetianus.</title>
        <authorList>
            <person name="Fondi M."/>
            <person name="Maida I."/>
            <person name="Perrin E."/>
            <person name="Orlandini V."/>
            <person name="La Torre L."/>
            <person name="Bosi E."/>
            <person name="Negroni A."/>
            <person name="Zanaroli G."/>
            <person name="Fava F."/>
            <person name="Decorosi F."/>
            <person name="Giovannetti L."/>
            <person name="Viti C."/>
            <person name="Vaneechoutte M."/>
            <person name="Dijkshoorn L."/>
            <person name="Fani R."/>
        </authorList>
    </citation>
    <scope>NUCLEOTIDE SEQUENCE [LARGE SCALE GENOMIC DNA]</scope>
    <source>
        <strain evidence="1 2">LUH13518</strain>
    </source>
</reference>
<dbReference type="PATRIC" id="fig|52133.19.peg.238"/>
<organism evidence="1 2">
    <name type="scientific">Acinetobacter venetianus</name>
    <dbReference type="NCBI Taxonomy" id="52133"/>
    <lineage>
        <taxon>Bacteria</taxon>
        <taxon>Pseudomonadati</taxon>
        <taxon>Pseudomonadota</taxon>
        <taxon>Gammaproteobacteria</taxon>
        <taxon>Moraxellales</taxon>
        <taxon>Moraxellaceae</taxon>
        <taxon>Acinetobacter</taxon>
    </lineage>
</organism>
<accession>A0A150I0R7</accession>
<sequence length="131" mass="14968">MHWVVAETYSFPYEAQIAKTQLEAMAIPARIENEHTINMDWLYSNALGGVRLLVLQEHLSVAQSILAQDFSQDVDQIHGSEQISCPQCGSTEVEPYTQGKKPAYLVFLLIGFPLFFYKNGTKCKKCQYFWN</sequence>
<dbReference type="AlphaFoldDB" id="A0A150I0R7"/>
<evidence type="ECO:0000313" key="1">
    <source>
        <dbReference type="EMBL" id="KXZ72802.1"/>
    </source>
</evidence>
<dbReference type="Proteomes" id="UP000075544">
    <property type="component" value="Unassembled WGS sequence"/>
</dbReference>
<evidence type="ECO:0000313" key="2">
    <source>
        <dbReference type="Proteomes" id="UP000075544"/>
    </source>
</evidence>
<comment type="caution">
    <text evidence="1">The sequence shown here is derived from an EMBL/GenBank/DDBJ whole genome shotgun (WGS) entry which is preliminary data.</text>
</comment>